<protein>
    <submittedName>
        <fullName evidence="1">DUF2252 domain-containing protein</fullName>
    </submittedName>
</protein>
<organism evidence="1 2">
    <name type="scientific">Angustibacter luteus</name>
    <dbReference type="NCBI Taxonomy" id="658456"/>
    <lineage>
        <taxon>Bacteria</taxon>
        <taxon>Bacillati</taxon>
        <taxon>Actinomycetota</taxon>
        <taxon>Actinomycetes</taxon>
        <taxon>Kineosporiales</taxon>
        <taxon>Kineosporiaceae</taxon>
    </lineage>
</organism>
<dbReference type="InterPro" id="IPR018721">
    <property type="entry name" value="DUF2252"/>
</dbReference>
<dbReference type="Pfam" id="PF10009">
    <property type="entry name" value="DUF2252"/>
    <property type="match status" value="1"/>
</dbReference>
<dbReference type="RefSeq" id="WP_345716316.1">
    <property type="nucleotide sequence ID" value="NZ_BAABFP010000004.1"/>
</dbReference>
<dbReference type="PANTHER" id="PTHR39441">
    <property type="entry name" value="DUF2252 DOMAIN-CONTAINING PROTEIN"/>
    <property type="match status" value="1"/>
</dbReference>
<comment type="caution">
    <text evidence="1">The sequence shown here is derived from an EMBL/GenBank/DDBJ whole genome shotgun (WGS) entry which is preliminary data.</text>
</comment>
<reference evidence="2" key="1">
    <citation type="journal article" date="2019" name="Int. J. Syst. Evol. Microbiol.">
        <title>The Global Catalogue of Microorganisms (GCM) 10K type strain sequencing project: providing services to taxonomists for standard genome sequencing and annotation.</title>
        <authorList>
            <consortium name="The Broad Institute Genomics Platform"/>
            <consortium name="The Broad Institute Genome Sequencing Center for Infectious Disease"/>
            <person name="Wu L."/>
            <person name="Ma J."/>
        </authorList>
    </citation>
    <scope>NUCLEOTIDE SEQUENCE [LARGE SCALE GENOMIC DNA]</scope>
    <source>
        <strain evidence="2">KACC 14249</strain>
    </source>
</reference>
<accession>A0ABW1JE07</accession>
<evidence type="ECO:0000313" key="2">
    <source>
        <dbReference type="Proteomes" id="UP001596189"/>
    </source>
</evidence>
<sequence length="470" mass="51790">MTATDAHSIPHLTRDERVAAGKAARERLPLDSHADYVPQGRPDPVDVLEGQATTRVPELVPIRYGRMLATPFTFYRGGALLMAGDLSRSPSSGLSVQLCGDAHLSNFGAFATPERRLVFDLNDFDETHPGPFEWDIKRLCASLTVAAQNNDFSAKQQRKVAAAAAATYRETMRSFARQGNLDVWYTHLDMEEAIRTLGEHLGDKVTARAEAALKKARNKNSLQALGKLTTTVDGQVRILSQPPLLVPVEELWPHEESDYIYATLRDLVRSYRTTLQSDRQHLLEQFRLVQVARKVVGVGSVGTRAWILLFEGVDSGDPLFLQAKEAQPSVLADFVDIPSVHNHGERVVRGQHLMQAASDIFLGWQSGTGPEGTERDFYVRQLRDGKGSAVVEIMEPRTMTYYGRLCAQTLARAHARSGDRVAIAAYLGSKSHFEEAVADFSVTYAEQNALDHAALAQAVASGRVEAKTDL</sequence>
<keyword evidence="2" id="KW-1185">Reference proteome</keyword>
<gene>
    <name evidence="1" type="ORF">ACFQDO_10310</name>
</gene>
<dbReference type="Proteomes" id="UP001596189">
    <property type="component" value="Unassembled WGS sequence"/>
</dbReference>
<evidence type="ECO:0000313" key="1">
    <source>
        <dbReference type="EMBL" id="MFC6007521.1"/>
    </source>
</evidence>
<dbReference type="EMBL" id="JBHSRD010000003">
    <property type="protein sequence ID" value="MFC6007521.1"/>
    <property type="molecule type" value="Genomic_DNA"/>
</dbReference>
<name>A0ABW1JE07_9ACTN</name>
<proteinExistence type="predicted"/>
<dbReference type="PANTHER" id="PTHR39441:SF1">
    <property type="entry name" value="DUF2252 DOMAIN-CONTAINING PROTEIN"/>
    <property type="match status" value="1"/>
</dbReference>